<dbReference type="PANTHER" id="PTHR46670:SF3">
    <property type="entry name" value="ENDONUCLEASE_EXONUCLEASE_PHOSPHATASE DOMAIN-CONTAINING PROTEIN"/>
    <property type="match status" value="1"/>
</dbReference>
<dbReference type="PANTHER" id="PTHR46670">
    <property type="entry name" value="ENDO/EXONUCLEASE/PHOSPHATASE DOMAIN-CONTAINING PROTEIN"/>
    <property type="match status" value="1"/>
</dbReference>
<dbReference type="AlphaFoldDB" id="A0A914BFV5"/>
<keyword evidence="3" id="KW-1185">Reference proteome</keyword>
<dbReference type="InterPro" id="IPR036691">
    <property type="entry name" value="Endo/exonu/phosph_ase_sf"/>
</dbReference>
<dbReference type="Gene3D" id="3.60.10.10">
    <property type="entry name" value="Endonuclease/exonuclease/phosphatase"/>
    <property type="match status" value="1"/>
</dbReference>
<evidence type="ECO:0000313" key="2">
    <source>
        <dbReference type="EnsemblMetazoa" id="XP_038074801.1"/>
    </source>
</evidence>
<protein>
    <recommendedName>
        <fullName evidence="1">Endonuclease/exonuclease/phosphatase domain-containing protein</fullName>
    </recommendedName>
</protein>
<proteinExistence type="predicted"/>
<dbReference type="GeneID" id="119742706"/>
<feature type="domain" description="Endonuclease/exonuclease/phosphatase" evidence="1">
    <location>
        <begin position="2"/>
        <end position="188"/>
    </location>
</feature>
<dbReference type="OrthoDB" id="10072198at2759"/>
<dbReference type="OMA" id="HITEPTH"/>
<dbReference type="EnsemblMetazoa" id="XM_038218873.1">
    <property type="protein sequence ID" value="XP_038074801.1"/>
    <property type="gene ID" value="LOC119742706"/>
</dbReference>
<sequence>MAVTETWLTDESSVIIGELTPPGYSFLNVPRIVSSTIQTLNYGGISLLYKLPLGMFFQHSGHTTTTFEHAYFTNMKREINTVVIYRPPPSPMNGFTTLQFLREFDGFISVLALNSHRLLIVGDFNLHIDAPSRSDVCQFMSSVSAVGFKQFVSSPTHRSGHILDLVLSRQDDNLVQSCSVNENLLSDHHVCCNLQISKPTYPDTVRTMRNFRNIDVPSFTKDIADAIEPCFHSSNLNQLISQFGTSVTGVLDRHAPLQTRHRKVRLRQPWYNADIHAARKMRRWSERMWRKSHLESHFAVFMDWRKHVNCLIEAAKRAYFAKELKNADTKSMFRTVGTLLNKDSKPRPSSDSSQSLANDFINFFTDKISTIRNNLESEAGPVLHMRNTGVIPALDFEIASCEKISQIISSLANKSCSLDVIPTWFLKANTDSFLPIITHIVNTSISTGSFPDSLKHAIVTPILKKPSFDINELANYRPVSNLPFLSKVIEKVIASRITTHG</sequence>
<dbReference type="SUPFAM" id="SSF56219">
    <property type="entry name" value="DNase I-like"/>
    <property type="match status" value="1"/>
</dbReference>
<organism evidence="2 3">
    <name type="scientific">Patiria miniata</name>
    <name type="common">Bat star</name>
    <name type="synonym">Asterina miniata</name>
    <dbReference type="NCBI Taxonomy" id="46514"/>
    <lineage>
        <taxon>Eukaryota</taxon>
        <taxon>Metazoa</taxon>
        <taxon>Echinodermata</taxon>
        <taxon>Eleutherozoa</taxon>
        <taxon>Asterozoa</taxon>
        <taxon>Asteroidea</taxon>
        <taxon>Valvatacea</taxon>
        <taxon>Valvatida</taxon>
        <taxon>Asterinidae</taxon>
        <taxon>Patiria</taxon>
    </lineage>
</organism>
<dbReference type="RefSeq" id="XP_038074801.1">
    <property type="nucleotide sequence ID" value="XM_038218873.1"/>
</dbReference>
<dbReference type="Pfam" id="PF03372">
    <property type="entry name" value="Exo_endo_phos"/>
    <property type="match status" value="1"/>
</dbReference>
<dbReference type="InterPro" id="IPR005135">
    <property type="entry name" value="Endo/exonuclease/phosphatase"/>
</dbReference>
<evidence type="ECO:0000313" key="3">
    <source>
        <dbReference type="Proteomes" id="UP000887568"/>
    </source>
</evidence>
<name>A0A914BFV5_PATMI</name>
<dbReference type="GO" id="GO:0003824">
    <property type="term" value="F:catalytic activity"/>
    <property type="evidence" value="ECO:0007669"/>
    <property type="project" value="InterPro"/>
</dbReference>
<reference evidence="2" key="1">
    <citation type="submission" date="2022-11" db="UniProtKB">
        <authorList>
            <consortium name="EnsemblMetazoa"/>
        </authorList>
    </citation>
    <scope>IDENTIFICATION</scope>
</reference>
<evidence type="ECO:0000259" key="1">
    <source>
        <dbReference type="Pfam" id="PF03372"/>
    </source>
</evidence>
<dbReference type="Proteomes" id="UP000887568">
    <property type="component" value="Unplaced"/>
</dbReference>
<accession>A0A914BFV5</accession>